<dbReference type="PANTHER" id="PTHR30061">
    <property type="entry name" value="MALTOSE-BINDING PERIPLASMIC PROTEIN"/>
    <property type="match status" value="1"/>
</dbReference>
<dbReference type="GO" id="GO:0055052">
    <property type="term" value="C:ATP-binding cassette (ABC) transporter complex, substrate-binding subunit-containing"/>
    <property type="evidence" value="ECO:0007669"/>
    <property type="project" value="TreeGrafter"/>
</dbReference>
<keyword evidence="6" id="KW-1185">Reference proteome</keyword>
<evidence type="ECO:0000313" key="6">
    <source>
        <dbReference type="Proteomes" id="UP001193501"/>
    </source>
</evidence>
<dbReference type="SUPFAM" id="SSF53850">
    <property type="entry name" value="Periplasmic binding protein-like II"/>
    <property type="match status" value="1"/>
</dbReference>
<protein>
    <submittedName>
        <fullName evidence="5">Extracellular solute-binding protein</fullName>
    </submittedName>
</protein>
<evidence type="ECO:0000256" key="3">
    <source>
        <dbReference type="ARBA" id="ARBA00022729"/>
    </source>
</evidence>
<evidence type="ECO:0000313" key="5">
    <source>
        <dbReference type="EMBL" id="NBZ86282.1"/>
    </source>
</evidence>
<sequence>MRKLLGAAALGLVMVAGGAMAKETVVWWDFLGGGDGVRMKKLIEDFNAANKDTVEIQATTLDWGTPFYSKVQTSTAVGEGPDVMTYHASRLPLGVSQGSIAEITADDMAAMGLSADSFAPATWDAVQVDGKQYAVPFDTHPIVLYYNKDLLEKSGLIGADGLPTGLTGLDNFNAALAKLKADGNEWPIVQVTADGGFAFRTVYSLLCQQGGQIGNDGDWFPGDSVDKLGTAINVISTWVKEGWNPAKTDYPTTVALFTSGKAPFMINGVWEVPTMDDLNKQGKLFNWGAIEIPALFDKTCTYSDSHTFAIPANAGKEVSPEKHAAVLQVIKFMADNSLFWATAGHVPANKAVTETPEYKAMQPQATYQPLTANAVFDPKSVNAGVASPLFDTAGNAITPAMNGELDPMDAAKQIQEELNAM</sequence>
<evidence type="ECO:0000256" key="1">
    <source>
        <dbReference type="ARBA" id="ARBA00008520"/>
    </source>
</evidence>
<keyword evidence="3 4" id="KW-0732">Signal</keyword>
<gene>
    <name evidence="5" type="ORF">GV832_01710</name>
</gene>
<feature type="signal peptide" evidence="4">
    <location>
        <begin position="1"/>
        <end position="21"/>
    </location>
</feature>
<dbReference type="Gene3D" id="3.40.190.10">
    <property type="entry name" value="Periplasmic binding protein-like II"/>
    <property type="match status" value="2"/>
</dbReference>
<dbReference type="RefSeq" id="WP_168773072.1">
    <property type="nucleotide sequence ID" value="NZ_JAABNR010000001.1"/>
</dbReference>
<accession>A0AAE4Y6Y7</accession>
<reference evidence="5" key="1">
    <citation type="submission" date="2020-01" db="EMBL/GenBank/DDBJ databases">
        <authorList>
            <person name="Chen W.-M."/>
        </authorList>
    </citation>
    <scope>NUCLEOTIDE SEQUENCE</scope>
    <source>
        <strain evidence="5">CYK-10</strain>
    </source>
</reference>
<dbReference type="InterPro" id="IPR006059">
    <property type="entry name" value="SBP"/>
</dbReference>
<dbReference type="Proteomes" id="UP001193501">
    <property type="component" value="Unassembled WGS sequence"/>
</dbReference>
<dbReference type="Pfam" id="PF01547">
    <property type="entry name" value="SBP_bac_1"/>
    <property type="match status" value="1"/>
</dbReference>
<evidence type="ECO:0000256" key="2">
    <source>
        <dbReference type="ARBA" id="ARBA00022448"/>
    </source>
</evidence>
<comment type="caution">
    <text evidence="5">The sequence shown here is derived from an EMBL/GenBank/DDBJ whole genome shotgun (WGS) entry which is preliminary data.</text>
</comment>
<dbReference type="EMBL" id="JAABNR010000001">
    <property type="protein sequence ID" value="NBZ86282.1"/>
    <property type="molecule type" value="Genomic_DNA"/>
</dbReference>
<dbReference type="GO" id="GO:0042956">
    <property type="term" value="P:maltodextrin transmembrane transport"/>
    <property type="evidence" value="ECO:0007669"/>
    <property type="project" value="TreeGrafter"/>
</dbReference>
<proteinExistence type="inferred from homology"/>
<organism evidence="5 6">
    <name type="scientific">Stagnihabitans tardus</name>
    <dbReference type="NCBI Taxonomy" id="2699202"/>
    <lineage>
        <taxon>Bacteria</taxon>
        <taxon>Pseudomonadati</taxon>
        <taxon>Pseudomonadota</taxon>
        <taxon>Alphaproteobacteria</taxon>
        <taxon>Rhodobacterales</taxon>
        <taxon>Paracoccaceae</taxon>
        <taxon>Stagnihabitans</taxon>
    </lineage>
</organism>
<dbReference type="AlphaFoldDB" id="A0AAE4Y6Y7"/>
<keyword evidence="2" id="KW-0813">Transport</keyword>
<dbReference type="PANTHER" id="PTHR30061:SF50">
    <property type="entry name" value="MALTOSE_MALTODEXTRIN-BINDING PERIPLASMIC PROTEIN"/>
    <property type="match status" value="1"/>
</dbReference>
<feature type="chain" id="PRO_5041902727" evidence="4">
    <location>
        <begin position="22"/>
        <end position="421"/>
    </location>
</feature>
<evidence type="ECO:0000256" key="4">
    <source>
        <dbReference type="SAM" id="SignalP"/>
    </source>
</evidence>
<comment type="similarity">
    <text evidence="1">Belongs to the bacterial solute-binding protein 1 family.</text>
</comment>
<dbReference type="GO" id="GO:0015768">
    <property type="term" value="P:maltose transport"/>
    <property type="evidence" value="ECO:0007669"/>
    <property type="project" value="TreeGrafter"/>
</dbReference>
<dbReference type="GO" id="GO:1901982">
    <property type="term" value="F:maltose binding"/>
    <property type="evidence" value="ECO:0007669"/>
    <property type="project" value="TreeGrafter"/>
</dbReference>
<name>A0AAE4Y6Y7_9RHOB</name>